<dbReference type="PRINTS" id="PR00420">
    <property type="entry name" value="RNGMNOXGNASE"/>
</dbReference>
<keyword evidence="5" id="KW-0503">Monooxygenase</keyword>
<proteinExistence type="inferred from homology"/>
<dbReference type="InterPro" id="IPR036188">
    <property type="entry name" value="FAD/NAD-bd_sf"/>
</dbReference>
<keyword evidence="4" id="KW-0560">Oxidoreductase</keyword>
<dbReference type="Gene3D" id="3.50.50.60">
    <property type="entry name" value="FAD/NAD(P)-binding domain"/>
    <property type="match status" value="1"/>
</dbReference>
<evidence type="ECO:0000256" key="6">
    <source>
        <dbReference type="SAM" id="Phobius"/>
    </source>
</evidence>
<organism evidence="8 9">
    <name type="scientific">Mycena venus</name>
    <dbReference type="NCBI Taxonomy" id="2733690"/>
    <lineage>
        <taxon>Eukaryota</taxon>
        <taxon>Fungi</taxon>
        <taxon>Dikarya</taxon>
        <taxon>Basidiomycota</taxon>
        <taxon>Agaricomycotina</taxon>
        <taxon>Agaricomycetes</taxon>
        <taxon>Agaricomycetidae</taxon>
        <taxon>Agaricales</taxon>
        <taxon>Marasmiineae</taxon>
        <taxon>Mycenaceae</taxon>
        <taxon>Mycena</taxon>
    </lineage>
</organism>
<accession>A0A8H6X2E6</accession>
<dbReference type="OrthoDB" id="9993796at2759"/>
<evidence type="ECO:0000256" key="5">
    <source>
        <dbReference type="ARBA" id="ARBA00023033"/>
    </source>
</evidence>
<keyword evidence="2" id="KW-0285">Flavoprotein</keyword>
<dbReference type="PANTHER" id="PTHR13789:SF309">
    <property type="entry name" value="PUTATIVE (AFU_ORTHOLOGUE AFUA_6G14510)-RELATED"/>
    <property type="match status" value="1"/>
</dbReference>
<evidence type="ECO:0000313" key="9">
    <source>
        <dbReference type="Proteomes" id="UP000620124"/>
    </source>
</evidence>
<evidence type="ECO:0000313" key="8">
    <source>
        <dbReference type="EMBL" id="KAF7333068.1"/>
    </source>
</evidence>
<dbReference type="GO" id="GO:0071949">
    <property type="term" value="F:FAD binding"/>
    <property type="evidence" value="ECO:0007669"/>
    <property type="project" value="InterPro"/>
</dbReference>
<evidence type="ECO:0000256" key="4">
    <source>
        <dbReference type="ARBA" id="ARBA00023002"/>
    </source>
</evidence>
<dbReference type="SUPFAM" id="SSF51905">
    <property type="entry name" value="FAD/NAD(P)-binding domain"/>
    <property type="match status" value="1"/>
</dbReference>
<reference evidence="8" key="1">
    <citation type="submission" date="2020-05" db="EMBL/GenBank/DDBJ databases">
        <title>Mycena genomes resolve the evolution of fungal bioluminescence.</title>
        <authorList>
            <person name="Tsai I.J."/>
        </authorList>
    </citation>
    <scope>NUCLEOTIDE SEQUENCE</scope>
    <source>
        <strain evidence="8">CCC161011</strain>
    </source>
</reference>
<keyword evidence="6" id="KW-0812">Transmembrane</keyword>
<protein>
    <submittedName>
        <fullName evidence="8">FAD/NAD(P)-binding domain-containing protein</fullName>
    </submittedName>
</protein>
<comment type="caution">
    <text evidence="8">The sequence shown here is derived from an EMBL/GenBank/DDBJ whole genome shotgun (WGS) entry which is preliminary data.</text>
</comment>
<name>A0A8H6X2E6_9AGAR</name>
<dbReference type="EMBL" id="JACAZI010000030">
    <property type="protein sequence ID" value="KAF7333068.1"/>
    <property type="molecule type" value="Genomic_DNA"/>
</dbReference>
<evidence type="ECO:0000259" key="7">
    <source>
        <dbReference type="Pfam" id="PF01494"/>
    </source>
</evidence>
<dbReference type="GO" id="GO:0004497">
    <property type="term" value="F:monooxygenase activity"/>
    <property type="evidence" value="ECO:0007669"/>
    <property type="project" value="UniProtKB-KW"/>
</dbReference>
<gene>
    <name evidence="8" type="ORF">MVEN_02371400</name>
</gene>
<dbReference type="PANTHER" id="PTHR13789">
    <property type="entry name" value="MONOOXYGENASE"/>
    <property type="match status" value="1"/>
</dbReference>
<dbReference type="Proteomes" id="UP000620124">
    <property type="component" value="Unassembled WGS sequence"/>
</dbReference>
<dbReference type="Pfam" id="PF01494">
    <property type="entry name" value="FAD_binding_3"/>
    <property type="match status" value="1"/>
</dbReference>
<keyword evidence="3" id="KW-0274">FAD</keyword>
<keyword evidence="6" id="KW-1133">Transmembrane helix</keyword>
<dbReference type="SUPFAM" id="SSF54373">
    <property type="entry name" value="FAD-linked reductases, C-terminal domain"/>
    <property type="match status" value="1"/>
</dbReference>
<keyword evidence="9" id="KW-1185">Reference proteome</keyword>
<feature type="transmembrane region" description="Helical" evidence="6">
    <location>
        <begin position="6"/>
        <end position="26"/>
    </location>
</feature>
<dbReference type="InterPro" id="IPR002938">
    <property type="entry name" value="FAD-bd"/>
</dbReference>
<dbReference type="InterPro" id="IPR050493">
    <property type="entry name" value="FAD-dep_Monooxygenase_BioMet"/>
</dbReference>
<feature type="domain" description="FAD-binding" evidence="7">
    <location>
        <begin position="10"/>
        <end position="361"/>
    </location>
</feature>
<comment type="similarity">
    <text evidence="1">Belongs to the paxM FAD-dependent monooxygenase family.</text>
</comment>
<evidence type="ECO:0000256" key="3">
    <source>
        <dbReference type="ARBA" id="ARBA00022827"/>
    </source>
</evidence>
<evidence type="ECO:0000256" key="1">
    <source>
        <dbReference type="ARBA" id="ARBA00007992"/>
    </source>
</evidence>
<sequence length="413" mass="45231">MDDSTFALSISVVGAGIAGLTVATALRRNGHLVQIFETAEVKTEIGAAISVPSNALRVLDHLGVSRENLKGVPYLGNTLFDAESGESTTLHWLTPGANESIFCHRSDLYEELKRLAIGEGEGPPAKLRLGTKVMACDPEEGTIMLHDGEVVHADLVLGADGIHSIIRTHIIGRVQKALDSGLSCFRAVYEADTRQDIPELQWLTAGVCGARSVRGRGDSFRMFFIYPCRSGTLVNFIGYYADSEGAARAWTPNASREDIIAEFGDFNPKFLRILDLPIHNESHRWKLRVLPQLPTWIRGRAALLGDAAHATLPLLGQGAAMAIEEAGSLGCLFPAGTRREDISARFEAYQNLRKGRGEFVETESLEQMSNIQHGRPAFFNSLEMQSNLLEYDAIEAAHQCFNERFGDKSGSQY</sequence>
<evidence type="ECO:0000256" key="2">
    <source>
        <dbReference type="ARBA" id="ARBA00022630"/>
    </source>
</evidence>
<dbReference type="AlphaFoldDB" id="A0A8H6X2E6"/>
<keyword evidence="6" id="KW-0472">Membrane</keyword>